<keyword evidence="4" id="KW-1185">Reference proteome</keyword>
<dbReference type="CDD" id="cd00085">
    <property type="entry name" value="HNHc"/>
    <property type="match status" value="1"/>
</dbReference>
<evidence type="ECO:0000256" key="1">
    <source>
        <dbReference type="SAM" id="MobiDB-lite"/>
    </source>
</evidence>
<reference evidence="3 4" key="1">
    <citation type="journal article" date="2023" name="Front. Microbiol.">
        <title>Genomic analyses of Burkholderia respiratory isolates indicates two evolutionarily distinct B. anthina clades.</title>
        <authorList>
            <person name="Pham A."/>
            <person name="Volmer J.G."/>
            <person name="Chambers D.C."/>
            <person name="Smith D.J."/>
            <person name="Reid D.W."/>
            <person name="Burr L."/>
            <person name="Wells T.J."/>
        </authorList>
    </citation>
    <scope>NUCLEOTIDE SEQUENCE [LARGE SCALE GENOMIC DNA]</scope>
    <source>
        <strain evidence="3 4">BCCIQ07A</strain>
    </source>
</reference>
<feature type="region of interest" description="Disordered" evidence="1">
    <location>
        <begin position="75"/>
        <end position="107"/>
    </location>
</feature>
<feature type="domain" description="HNH nuclease" evidence="2">
    <location>
        <begin position="152"/>
        <end position="206"/>
    </location>
</feature>
<organism evidence="3 4">
    <name type="scientific">Burkholderia anthinoferrum</name>
    <dbReference type="NCBI Taxonomy" id="3090833"/>
    <lineage>
        <taxon>Bacteria</taxon>
        <taxon>Pseudomonadati</taxon>
        <taxon>Pseudomonadota</taxon>
        <taxon>Betaproteobacteria</taxon>
        <taxon>Burkholderiales</taxon>
        <taxon>Burkholderiaceae</taxon>
        <taxon>Burkholderia</taxon>
    </lineage>
</organism>
<evidence type="ECO:0000313" key="4">
    <source>
        <dbReference type="Proteomes" id="UP001304467"/>
    </source>
</evidence>
<dbReference type="Pfam" id="PF01844">
    <property type="entry name" value="HNH"/>
    <property type="match status" value="1"/>
</dbReference>
<dbReference type="GO" id="GO:0004519">
    <property type="term" value="F:endonuclease activity"/>
    <property type="evidence" value="ECO:0007669"/>
    <property type="project" value="UniProtKB-KW"/>
</dbReference>
<keyword evidence="3" id="KW-0540">Nuclease</keyword>
<dbReference type="RefSeq" id="WP_323620728.1">
    <property type="nucleotide sequence ID" value="NZ_JAWRKY010000001.1"/>
</dbReference>
<keyword evidence="3" id="KW-0378">Hydrolase</keyword>
<dbReference type="InterPro" id="IPR003615">
    <property type="entry name" value="HNH_nuc"/>
</dbReference>
<evidence type="ECO:0000259" key="2">
    <source>
        <dbReference type="SMART" id="SM00507"/>
    </source>
</evidence>
<sequence length="219" mass="24547">MAQTPEGALKIAAKKAGMDLAAFVAKSEKEKRCTSCKHWKDRALFNRDRTRHDGLSAKCLGCSRVKAEDRVVTKGRQSPMRGKKFSAEARARMGRPKGFASPMKGIPRSAETKAKISAIVRERALRGPAAPRYIDGKSAERQNGRASLEAKRWRYDVMSRDGWMCIHCGDDKGGNLEAHHRKEWAEYPELRFDVRNGITLCRACHWLAHAYHGCVPGLN</sequence>
<evidence type="ECO:0000313" key="3">
    <source>
        <dbReference type="EMBL" id="MEB2582276.1"/>
    </source>
</evidence>
<gene>
    <name evidence="3" type="ORF">SB593_25360</name>
</gene>
<comment type="caution">
    <text evidence="3">The sequence shown here is derived from an EMBL/GenBank/DDBJ whole genome shotgun (WGS) entry which is preliminary data.</text>
</comment>
<protein>
    <submittedName>
        <fullName evidence="3">HNH endonuclease</fullName>
    </submittedName>
</protein>
<dbReference type="Gene3D" id="1.10.30.50">
    <property type="match status" value="1"/>
</dbReference>
<name>A0ABU5WTR6_9BURK</name>
<keyword evidence="3" id="KW-0255">Endonuclease</keyword>
<dbReference type="Proteomes" id="UP001304467">
    <property type="component" value="Unassembled WGS sequence"/>
</dbReference>
<dbReference type="InterPro" id="IPR002711">
    <property type="entry name" value="HNH"/>
</dbReference>
<proteinExistence type="predicted"/>
<accession>A0ABU5WTR6</accession>
<dbReference type="SMART" id="SM00507">
    <property type="entry name" value="HNHc"/>
    <property type="match status" value="1"/>
</dbReference>
<dbReference type="EMBL" id="JAWRLE010000049">
    <property type="protein sequence ID" value="MEB2582276.1"/>
    <property type="molecule type" value="Genomic_DNA"/>
</dbReference>